<feature type="active site" evidence="9">
    <location>
        <position position="148"/>
    </location>
</feature>
<dbReference type="NCBIfam" id="NF001399">
    <property type="entry name" value="PRK00283.1"/>
    <property type="match status" value="1"/>
</dbReference>
<dbReference type="RefSeq" id="WP_425346321.1">
    <property type="nucleotide sequence ID" value="NZ_JBGUBD010000008.1"/>
</dbReference>
<feature type="domain" description="Tyr recombinase" evidence="10">
    <location>
        <begin position="84"/>
        <end position="267"/>
    </location>
</feature>
<keyword evidence="4 9" id="KW-0159">Chromosome partition</keyword>
<dbReference type="Pfam" id="PF02899">
    <property type="entry name" value="Phage_int_SAM_1"/>
    <property type="match status" value="1"/>
</dbReference>
<keyword evidence="2 9" id="KW-0963">Cytoplasm</keyword>
<feature type="active site" evidence="9">
    <location>
        <position position="222"/>
    </location>
</feature>
<dbReference type="CDD" id="cd00798">
    <property type="entry name" value="INT_XerDC_C"/>
    <property type="match status" value="1"/>
</dbReference>
<dbReference type="InterPro" id="IPR010998">
    <property type="entry name" value="Integrase_recombinase_N"/>
</dbReference>
<dbReference type="InterPro" id="IPR044068">
    <property type="entry name" value="CB"/>
</dbReference>
<dbReference type="SUPFAM" id="SSF56349">
    <property type="entry name" value="DNA breaking-rejoining enzymes"/>
    <property type="match status" value="1"/>
</dbReference>
<evidence type="ECO:0000256" key="5">
    <source>
        <dbReference type="ARBA" id="ARBA00022908"/>
    </source>
</evidence>
<proteinExistence type="inferred from homology"/>
<evidence type="ECO:0000256" key="7">
    <source>
        <dbReference type="ARBA" id="ARBA00023172"/>
    </source>
</evidence>
<evidence type="ECO:0000256" key="6">
    <source>
        <dbReference type="ARBA" id="ARBA00023125"/>
    </source>
</evidence>
<keyword evidence="5 9" id="KW-0229">DNA integration</keyword>
<evidence type="ECO:0000256" key="9">
    <source>
        <dbReference type="HAMAP-Rule" id="MF_01808"/>
    </source>
</evidence>
<accession>A0ABV4U726</accession>
<comment type="subcellular location">
    <subcellularLocation>
        <location evidence="1 9">Cytoplasm</location>
    </subcellularLocation>
</comment>
<dbReference type="InterPro" id="IPR011010">
    <property type="entry name" value="DNA_brk_join_enz"/>
</dbReference>
<feature type="active site" evidence="9">
    <location>
        <position position="245"/>
    </location>
</feature>
<dbReference type="Gene3D" id="1.10.443.10">
    <property type="entry name" value="Intergrase catalytic core"/>
    <property type="match status" value="1"/>
</dbReference>
<name>A0ABV4U726_9BACT</name>
<evidence type="ECO:0000313" key="13">
    <source>
        <dbReference type="Proteomes" id="UP001575105"/>
    </source>
</evidence>
<evidence type="ECO:0000256" key="2">
    <source>
        <dbReference type="ARBA" id="ARBA00022490"/>
    </source>
</evidence>
<dbReference type="InterPro" id="IPR023009">
    <property type="entry name" value="Tyrosine_recombinase_XerC/XerD"/>
</dbReference>
<dbReference type="Pfam" id="PF00589">
    <property type="entry name" value="Phage_integrase"/>
    <property type="match status" value="1"/>
</dbReference>
<keyword evidence="13" id="KW-1185">Reference proteome</keyword>
<comment type="caution">
    <text evidence="12">The sequence shown here is derived from an EMBL/GenBank/DDBJ whole genome shotgun (WGS) entry which is preliminary data.</text>
</comment>
<comment type="subunit">
    <text evidence="9">Forms a cyclic heterotetrameric complex composed of two molecules of XerC and two molecules of XerD.</text>
</comment>
<dbReference type="PANTHER" id="PTHR30349">
    <property type="entry name" value="PHAGE INTEGRASE-RELATED"/>
    <property type="match status" value="1"/>
</dbReference>
<feature type="active site" evidence="9">
    <location>
        <position position="219"/>
    </location>
</feature>
<dbReference type="HAMAP" id="MF_01808">
    <property type="entry name" value="Recomb_XerC_XerD"/>
    <property type="match status" value="1"/>
</dbReference>
<organism evidence="12 13">
    <name type="scientific">Natronomicrosphaera hydrolytica</name>
    <dbReference type="NCBI Taxonomy" id="3242702"/>
    <lineage>
        <taxon>Bacteria</taxon>
        <taxon>Pseudomonadati</taxon>
        <taxon>Planctomycetota</taxon>
        <taxon>Phycisphaerae</taxon>
        <taxon>Phycisphaerales</taxon>
        <taxon>Phycisphaeraceae</taxon>
        <taxon>Natronomicrosphaera</taxon>
    </lineage>
</organism>
<dbReference type="InterPro" id="IPR002104">
    <property type="entry name" value="Integrase_catalytic"/>
</dbReference>
<reference evidence="12 13" key="1">
    <citation type="submission" date="2024-08" db="EMBL/GenBank/DDBJ databases">
        <title>Whole-genome sequencing of halo(alkali)philic microorganisms from hypersaline lakes.</title>
        <authorList>
            <person name="Sorokin D.Y."/>
            <person name="Merkel A.Y."/>
            <person name="Messina E."/>
            <person name="Yakimov M."/>
        </authorList>
    </citation>
    <scope>NUCLEOTIDE SEQUENCE [LARGE SCALE GENOMIC DNA]</scope>
    <source>
        <strain evidence="12 13">AB-hyl4</strain>
    </source>
</reference>
<dbReference type="EMBL" id="JBGUBD010000008">
    <property type="protein sequence ID" value="MFA9479402.1"/>
    <property type="molecule type" value="Genomic_DNA"/>
</dbReference>
<evidence type="ECO:0000256" key="8">
    <source>
        <dbReference type="ARBA" id="ARBA00023306"/>
    </source>
</evidence>
<feature type="active site" description="O-(3'-phospho-DNA)-tyrosine intermediate" evidence="9">
    <location>
        <position position="254"/>
    </location>
</feature>
<sequence>MSAYAADLRDLWIWMVEQGCVGWHELTLDRISAHVNALQQQGLATSSIARHMATIRVFGRFLASTGQLPEDPAELLAQPSAWQRLPTVMGREQVKRLLASPELDHPLGLRDAAMMELLYAAGLRASELAAMTVAGVHTSLGIVQVVGKGNKERIVPAGRPALAAVTRWVEEARPTLVKTQPASDALFVSRTGSPITRVVVWQVVKRHARRAGMGNVYPHMLRHSFATHLLAGGADLRVVQEMLGHSNLQTTQIYTHVDRSRLKEVITRFHPRP</sequence>
<evidence type="ECO:0000256" key="3">
    <source>
        <dbReference type="ARBA" id="ARBA00022618"/>
    </source>
</evidence>
<evidence type="ECO:0000259" key="10">
    <source>
        <dbReference type="PROSITE" id="PS51898"/>
    </source>
</evidence>
<comment type="function">
    <text evidence="9">Site-specific tyrosine recombinase, which acts by catalyzing the cutting and rejoining of the recombining DNA molecules. The XerC-XerD complex is essential to convert dimers of the bacterial chromosome into monomers to permit their segregation at cell division. It also contributes to the segregational stability of plasmids.</text>
</comment>
<keyword evidence="8 9" id="KW-0131">Cell cycle</keyword>
<gene>
    <name evidence="9" type="primary">xerC</name>
    <name evidence="12" type="ORF">ACERK3_14015</name>
</gene>
<dbReference type="InterPro" id="IPR004107">
    <property type="entry name" value="Integrase_SAM-like_N"/>
</dbReference>
<feature type="active site" evidence="9">
    <location>
        <position position="124"/>
    </location>
</feature>
<dbReference type="PROSITE" id="PS51898">
    <property type="entry name" value="TYR_RECOMBINASE"/>
    <property type="match status" value="1"/>
</dbReference>
<keyword evidence="3 9" id="KW-0132">Cell division</keyword>
<dbReference type="PANTHER" id="PTHR30349:SF81">
    <property type="entry name" value="TYROSINE RECOMBINASE XERC"/>
    <property type="match status" value="1"/>
</dbReference>
<keyword evidence="7 9" id="KW-0233">DNA recombination</keyword>
<dbReference type="Proteomes" id="UP001575105">
    <property type="component" value="Unassembled WGS sequence"/>
</dbReference>
<comment type="similarity">
    <text evidence="9">Belongs to the 'phage' integrase family. XerC subfamily.</text>
</comment>
<dbReference type="InterPro" id="IPR050090">
    <property type="entry name" value="Tyrosine_recombinase_XerCD"/>
</dbReference>
<dbReference type="Gene3D" id="1.10.150.130">
    <property type="match status" value="1"/>
</dbReference>
<evidence type="ECO:0000259" key="11">
    <source>
        <dbReference type="PROSITE" id="PS51900"/>
    </source>
</evidence>
<evidence type="ECO:0000256" key="4">
    <source>
        <dbReference type="ARBA" id="ARBA00022829"/>
    </source>
</evidence>
<evidence type="ECO:0000256" key="1">
    <source>
        <dbReference type="ARBA" id="ARBA00004496"/>
    </source>
</evidence>
<dbReference type="SUPFAM" id="SSF47823">
    <property type="entry name" value="lambda integrase-like, N-terminal domain"/>
    <property type="match status" value="1"/>
</dbReference>
<dbReference type="InterPro" id="IPR013762">
    <property type="entry name" value="Integrase-like_cat_sf"/>
</dbReference>
<keyword evidence="6 9" id="KW-0238">DNA-binding</keyword>
<evidence type="ECO:0000313" key="12">
    <source>
        <dbReference type="EMBL" id="MFA9479402.1"/>
    </source>
</evidence>
<dbReference type="PROSITE" id="PS51900">
    <property type="entry name" value="CB"/>
    <property type="match status" value="1"/>
</dbReference>
<protein>
    <recommendedName>
        <fullName evidence="9">Tyrosine recombinase XerC</fullName>
    </recommendedName>
</protein>
<feature type="domain" description="Core-binding (CB)" evidence="11">
    <location>
        <begin position="1"/>
        <end position="63"/>
    </location>
</feature>